<dbReference type="GO" id="GO:0016758">
    <property type="term" value="F:hexosyltransferase activity"/>
    <property type="evidence" value="ECO:0007669"/>
    <property type="project" value="InterPro"/>
</dbReference>
<dbReference type="EMBL" id="PGFF01000001">
    <property type="protein sequence ID" value="PJJ72443.1"/>
    <property type="molecule type" value="Genomic_DNA"/>
</dbReference>
<dbReference type="RefSeq" id="WP_157802291.1">
    <property type="nucleotide sequence ID" value="NZ_PGFF01000001.1"/>
</dbReference>
<comment type="caution">
    <text evidence="2">The sequence shown here is derived from an EMBL/GenBank/DDBJ whole genome shotgun (WGS) entry which is preliminary data.</text>
</comment>
<reference evidence="2 3" key="1">
    <citation type="submission" date="2017-11" db="EMBL/GenBank/DDBJ databases">
        <title>Genomic Encyclopedia of Archaeal and Bacterial Type Strains, Phase II (KMG-II): From Individual Species to Whole Genera.</title>
        <authorList>
            <person name="Goeker M."/>
        </authorList>
    </citation>
    <scope>NUCLEOTIDE SEQUENCE [LARGE SCALE GENOMIC DNA]</scope>
    <source>
        <strain evidence="2 3">DSM 27393</strain>
    </source>
</reference>
<dbReference type="InterPro" id="IPR007235">
    <property type="entry name" value="Glyco_trans_28_C"/>
</dbReference>
<name>A0A2M9CKL0_9MICO</name>
<feature type="domain" description="Glycosyl transferase family 28 C-terminal" evidence="1">
    <location>
        <begin position="50"/>
        <end position="139"/>
    </location>
</feature>
<evidence type="ECO:0000259" key="1">
    <source>
        <dbReference type="Pfam" id="PF04101"/>
    </source>
</evidence>
<gene>
    <name evidence="2" type="ORF">CLV46_2015</name>
</gene>
<dbReference type="Gene3D" id="3.40.50.2000">
    <property type="entry name" value="Glycogen Phosphorylase B"/>
    <property type="match status" value="1"/>
</dbReference>
<dbReference type="Pfam" id="PF04101">
    <property type="entry name" value="Glyco_tran_28_C"/>
    <property type="match status" value="1"/>
</dbReference>
<dbReference type="OrthoDB" id="555447at2"/>
<proteinExistence type="predicted"/>
<sequence>MTAPLVVVSAGTYHLPFTRLIEWIEPWIARHPEVRTVVQHGPTRPAAGAENHVILPYPDLLDLCARADAVVLQGGAGGVMDLRALGRKPLVVPRVPGDGEVVDDHQLRFTRRVAELELIHPVLTAQTLEELLDAALAGDLDTRLSADVESPGVERFARVLAGTVPPLPASERWRRLWRSGRELARSTASR</sequence>
<accession>A0A2M9CKL0</accession>
<organism evidence="2 3">
    <name type="scientific">Diaminobutyricimonas aerilata</name>
    <dbReference type="NCBI Taxonomy" id="1162967"/>
    <lineage>
        <taxon>Bacteria</taxon>
        <taxon>Bacillati</taxon>
        <taxon>Actinomycetota</taxon>
        <taxon>Actinomycetes</taxon>
        <taxon>Micrococcales</taxon>
        <taxon>Microbacteriaceae</taxon>
        <taxon>Diaminobutyricimonas</taxon>
    </lineage>
</organism>
<dbReference type="SUPFAM" id="SSF53756">
    <property type="entry name" value="UDP-Glycosyltransferase/glycogen phosphorylase"/>
    <property type="match status" value="1"/>
</dbReference>
<evidence type="ECO:0000313" key="2">
    <source>
        <dbReference type="EMBL" id="PJJ72443.1"/>
    </source>
</evidence>
<evidence type="ECO:0000313" key="3">
    <source>
        <dbReference type="Proteomes" id="UP000228758"/>
    </source>
</evidence>
<keyword evidence="2" id="KW-0808">Transferase</keyword>
<protein>
    <submittedName>
        <fullName evidence="2">UDP-N-acetylglucosamine transferase subunit ALG13</fullName>
    </submittedName>
</protein>
<dbReference type="AlphaFoldDB" id="A0A2M9CKL0"/>
<dbReference type="Proteomes" id="UP000228758">
    <property type="component" value="Unassembled WGS sequence"/>
</dbReference>
<keyword evidence="3" id="KW-1185">Reference proteome</keyword>